<dbReference type="Pfam" id="PF00069">
    <property type="entry name" value="Pkinase"/>
    <property type="match status" value="1"/>
</dbReference>
<evidence type="ECO:0000313" key="3">
    <source>
        <dbReference type="EMBL" id="KAK4537610.1"/>
    </source>
</evidence>
<dbReference type="Proteomes" id="UP001301350">
    <property type="component" value="Unassembled WGS sequence"/>
</dbReference>
<dbReference type="InterPro" id="IPR000719">
    <property type="entry name" value="Prot_kinase_dom"/>
</dbReference>
<protein>
    <recommendedName>
        <fullName evidence="2">Protein kinase domain-containing protein</fullName>
    </recommendedName>
</protein>
<dbReference type="CDD" id="cd13999">
    <property type="entry name" value="STKc_MAP3K-like"/>
    <property type="match status" value="1"/>
</dbReference>
<reference evidence="3 4" key="1">
    <citation type="submission" date="2022-07" db="EMBL/GenBank/DDBJ databases">
        <title>Genome-wide signatures of adaptation to extreme environments.</title>
        <authorList>
            <person name="Cho C.H."/>
            <person name="Yoon H.S."/>
        </authorList>
    </citation>
    <scope>NUCLEOTIDE SEQUENCE [LARGE SCALE GENOMIC DNA]</scope>
    <source>
        <strain evidence="3 4">DBV 063 E5</strain>
    </source>
</reference>
<dbReference type="InterPro" id="IPR008271">
    <property type="entry name" value="Ser/Thr_kinase_AS"/>
</dbReference>
<proteinExistence type="predicted"/>
<feature type="domain" description="Protein kinase" evidence="2">
    <location>
        <begin position="44"/>
        <end position="308"/>
    </location>
</feature>
<dbReference type="PROSITE" id="PS50011">
    <property type="entry name" value="PROTEIN_KINASE_DOM"/>
    <property type="match status" value="1"/>
</dbReference>
<dbReference type="InterPro" id="IPR051681">
    <property type="entry name" value="Ser/Thr_Kinases-Pseudokinases"/>
</dbReference>
<evidence type="ECO:0000259" key="2">
    <source>
        <dbReference type="PROSITE" id="PS50011"/>
    </source>
</evidence>
<dbReference type="EMBL" id="JANCYW010000013">
    <property type="protein sequence ID" value="KAK4537610.1"/>
    <property type="molecule type" value="Genomic_DNA"/>
</dbReference>
<dbReference type="GO" id="GO:0005524">
    <property type="term" value="F:ATP binding"/>
    <property type="evidence" value="ECO:0007669"/>
    <property type="project" value="InterPro"/>
</dbReference>
<evidence type="ECO:0000313" key="4">
    <source>
        <dbReference type="Proteomes" id="UP001301350"/>
    </source>
</evidence>
<gene>
    <name evidence="3" type="ORF">CDCA_CDCA13G3635</name>
</gene>
<dbReference type="AlphaFoldDB" id="A0AAV9IZR7"/>
<accession>A0AAV9IZR7</accession>
<dbReference type="PANTHER" id="PTHR44329">
    <property type="entry name" value="SERINE/THREONINE-PROTEIN KINASE TNNI3K-RELATED"/>
    <property type="match status" value="1"/>
</dbReference>
<keyword evidence="4" id="KW-1185">Reference proteome</keyword>
<name>A0AAV9IZR7_CYACA</name>
<dbReference type="GO" id="GO:0004674">
    <property type="term" value="F:protein serine/threonine kinase activity"/>
    <property type="evidence" value="ECO:0007669"/>
    <property type="project" value="TreeGrafter"/>
</dbReference>
<organism evidence="3 4">
    <name type="scientific">Cyanidium caldarium</name>
    <name type="common">Red alga</name>
    <dbReference type="NCBI Taxonomy" id="2771"/>
    <lineage>
        <taxon>Eukaryota</taxon>
        <taxon>Rhodophyta</taxon>
        <taxon>Bangiophyceae</taxon>
        <taxon>Cyanidiales</taxon>
        <taxon>Cyanidiaceae</taxon>
        <taxon>Cyanidium</taxon>
    </lineage>
</organism>
<dbReference type="SMART" id="SM00220">
    <property type="entry name" value="S_TKc"/>
    <property type="match status" value="1"/>
</dbReference>
<comment type="caution">
    <text evidence="3">The sequence shown here is derived from an EMBL/GenBank/DDBJ whole genome shotgun (WGS) entry which is preliminary data.</text>
</comment>
<evidence type="ECO:0000256" key="1">
    <source>
        <dbReference type="SAM" id="MobiDB-lite"/>
    </source>
</evidence>
<feature type="region of interest" description="Disordered" evidence="1">
    <location>
        <begin position="1"/>
        <end position="35"/>
    </location>
</feature>
<dbReference type="Gene3D" id="1.10.510.10">
    <property type="entry name" value="Transferase(Phosphotransferase) domain 1"/>
    <property type="match status" value="1"/>
</dbReference>
<dbReference type="PROSITE" id="PS00108">
    <property type="entry name" value="PROTEIN_KINASE_ST"/>
    <property type="match status" value="1"/>
</dbReference>
<sequence>MSASVGPPQAGEPDGLGWKEVAEGNASTPPDMPAPTLQWSQLVVEPPALMGGGTDTDVYAGTLQGQPVAVKVLRATRCPEAEYAFRQEVRMFMELKLEHPNVVRAYGWGVRAEGGDAFLVLERLGGGTLRRALTRRLYKDLRRVVQLARDVAAALAYLHSRGVIYRDLKSSNVLLDEDWTRAVVCDFGIAKLAVGDQAGQMTRECGTYQYMSPEVILGKSDYDAKADVYSFGILLNEMCTGEVPFSRQHLLPVQAAAGVVNKGLRPGMRASVERKYPELHALIRKCWAQRDNARPDIAEVCRELHAILDKYFVE</sequence>
<dbReference type="SUPFAM" id="SSF56112">
    <property type="entry name" value="Protein kinase-like (PK-like)"/>
    <property type="match status" value="1"/>
</dbReference>
<dbReference type="InterPro" id="IPR011009">
    <property type="entry name" value="Kinase-like_dom_sf"/>
</dbReference>